<gene>
    <name evidence="2" type="ORF">ACFPIJ_42615</name>
</gene>
<organism evidence="2 3">
    <name type="scientific">Dactylosporangium cerinum</name>
    <dbReference type="NCBI Taxonomy" id="1434730"/>
    <lineage>
        <taxon>Bacteria</taxon>
        <taxon>Bacillati</taxon>
        <taxon>Actinomycetota</taxon>
        <taxon>Actinomycetes</taxon>
        <taxon>Micromonosporales</taxon>
        <taxon>Micromonosporaceae</taxon>
        <taxon>Dactylosporangium</taxon>
    </lineage>
</organism>
<name>A0ABV9W9Q2_9ACTN</name>
<sequence length="117" mass="12775">MEDLGTPVPYSALPIGVPVFDRDGTRVGVVEHVLADVDSDVFHGLIVRPQYLLKGAVFADRDQVDGLHEHGVTLTVPGAELHDPGEDPVAAEAAEGPAGETIRERLHQAWRWLRQPR</sequence>
<evidence type="ECO:0000313" key="3">
    <source>
        <dbReference type="Proteomes" id="UP001595912"/>
    </source>
</evidence>
<feature type="domain" description="PRC-barrel" evidence="1">
    <location>
        <begin position="14"/>
        <end position="49"/>
    </location>
</feature>
<accession>A0ABV9W9Q2</accession>
<dbReference type="SUPFAM" id="SSF50346">
    <property type="entry name" value="PRC-barrel domain"/>
    <property type="match status" value="1"/>
</dbReference>
<dbReference type="EMBL" id="JBHSIU010000066">
    <property type="protein sequence ID" value="MFC5004506.1"/>
    <property type="molecule type" value="Genomic_DNA"/>
</dbReference>
<proteinExistence type="predicted"/>
<reference evidence="3" key="1">
    <citation type="journal article" date="2019" name="Int. J. Syst. Evol. Microbiol.">
        <title>The Global Catalogue of Microorganisms (GCM) 10K type strain sequencing project: providing services to taxonomists for standard genome sequencing and annotation.</title>
        <authorList>
            <consortium name="The Broad Institute Genomics Platform"/>
            <consortium name="The Broad Institute Genome Sequencing Center for Infectious Disease"/>
            <person name="Wu L."/>
            <person name="Ma J."/>
        </authorList>
    </citation>
    <scope>NUCLEOTIDE SEQUENCE [LARGE SCALE GENOMIC DNA]</scope>
    <source>
        <strain evidence="3">CGMCC 4.7152</strain>
    </source>
</reference>
<evidence type="ECO:0000313" key="2">
    <source>
        <dbReference type="EMBL" id="MFC5004506.1"/>
    </source>
</evidence>
<dbReference type="Pfam" id="PF05239">
    <property type="entry name" value="PRC"/>
    <property type="match status" value="1"/>
</dbReference>
<dbReference type="RefSeq" id="WP_380124471.1">
    <property type="nucleotide sequence ID" value="NZ_JBHSIU010000066.1"/>
</dbReference>
<dbReference type="InterPro" id="IPR027275">
    <property type="entry name" value="PRC-brl_dom"/>
</dbReference>
<dbReference type="Proteomes" id="UP001595912">
    <property type="component" value="Unassembled WGS sequence"/>
</dbReference>
<comment type="caution">
    <text evidence="2">The sequence shown here is derived from an EMBL/GenBank/DDBJ whole genome shotgun (WGS) entry which is preliminary data.</text>
</comment>
<protein>
    <submittedName>
        <fullName evidence="2">PRC-barrel domain-containing protein</fullName>
    </submittedName>
</protein>
<keyword evidence="3" id="KW-1185">Reference proteome</keyword>
<dbReference type="InterPro" id="IPR011033">
    <property type="entry name" value="PRC_barrel-like_sf"/>
</dbReference>
<evidence type="ECO:0000259" key="1">
    <source>
        <dbReference type="Pfam" id="PF05239"/>
    </source>
</evidence>